<evidence type="ECO:0000256" key="1">
    <source>
        <dbReference type="SAM" id="Phobius"/>
    </source>
</evidence>
<comment type="caution">
    <text evidence="3">The sequence shown here is derived from an EMBL/GenBank/DDBJ whole genome shotgun (WGS) entry which is preliminary data.</text>
</comment>
<keyword evidence="1" id="KW-0812">Transmembrane</keyword>
<feature type="domain" description="Low molecular weight protein antigen 6 PH" evidence="2">
    <location>
        <begin position="76"/>
        <end position="145"/>
    </location>
</feature>
<keyword evidence="1" id="KW-1133">Transmembrane helix</keyword>
<evidence type="ECO:0000259" key="2">
    <source>
        <dbReference type="Pfam" id="PF10756"/>
    </source>
</evidence>
<dbReference type="Pfam" id="PF10756">
    <property type="entry name" value="bPH_6"/>
    <property type="match status" value="1"/>
</dbReference>
<organism evidence="3 4">
    <name type="scientific">Nocardioides panacisoli</name>
    <dbReference type="NCBI Taxonomy" id="627624"/>
    <lineage>
        <taxon>Bacteria</taxon>
        <taxon>Bacillati</taxon>
        <taxon>Actinomycetota</taxon>
        <taxon>Actinomycetes</taxon>
        <taxon>Propionibacteriales</taxon>
        <taxon>Nocardioidaceae</taxon>
        <taxon>Nocardioides</taxon>
    </lineage>
</organism>
<gene>
    <name evidence="3" type="ORF">GCM10022242_35510</name>
</gene>
<protein>
    <recommendedName>
        <fullName evidence="2">Low molecular weight protein antigen 6 PH domain-containing protein</fullName>
    </recommendedName>
</protein>
<feature type="transmembrane region" description="Helical" evidence="1">
    <location>
        <begin position="54"/>
        <end position="75"/>
    </location>
</feature>
<feature type="transmembrane region" description="Helical" evidence="1">
    <location>
        <begin position="20"/>
        <end position="42"/>
    </location>
</feature>
<dbReference type="RefSeq" id="WP_344777959.1">
    <property type="nucleotide sequence ID" value="NZ_BAABAH010000016.1"/>
</dbReference>
<accession>A0ABP7J071</accession>
<sequence>MPAGSEPAALSPLPRTWRPFGPRLAAVGFGGLLVGAFLALWFTFPPETRAQFSVLQRVTVIFFILVGVALLYALARSRVTATEAAVVVVNGYRKRSFEWAEVVAIRMPPGAPWPTADIADGSTVSLLGIQGSDGVRALTAVAEVRALLDARSGRPGA</sequence>
<keyword evidence="1" id="KW-0472">Membrane</keyword>
<name>A0ABP7J071_9ACTN</name>
<dbReference type="Proteomes" id="UP001501821">
    <property type="component" value="Unassembled WGS sequence"/>
</dbReference>
<evidence type="ECO:0000313" key="3">
    <source>
        <dbReference type="EMBL" id="GAA3831048.1"/>
    </source>
</evidence>
<proteinExistence type="predicted"/>
<evidence type="ECO:0000313" key="4">
    <source>
        <dbReference type="Proteomes" id="UP001501821"/>
    </source>
</evidence>
<reference evidence="4" key="1">
    <citation type="journal article" date="2019" name="Int. J. Syst. Evol. Microbiol.">
        <title>The Global Catalogue of Microorganisms (GCM) 10K type strain sequencing project: providing services to taxonomists for standard genome sequencing and annotation.</title>
        <authorList>
            <consortium name="The Broad Institute Genomics Platform"/>
            <consortium name="The Broad Institute Genome Sequencing Center for Infectious Disease"/>
            <person name="Wu L."/>
            <person name="Ma J."/>
        </authorList>
    </citation>
    <scope>NUCLEOTIDE SEQUENCE [LARGE SCALE GENOMIC DNA]</scope>
    <source>
        <strain evidence="4">JCM 16953</strain>
    </source>
</reference>
<keyword evidence="4" id="KW-1185">Reference proteome</keyword>
<dbReference type="EMBL" id="BAABAH010000016">
    <property type="protein sequence ID" value="GAA3831048.1"/>
    <property type="molecule type" value="Genomic_DNA"/>
</dbReference>
<dbReference type="InterPro" id="IPR019692">
    <property type="entry name" value="CFP-6_PH"/>
</dbReference>